<evidence type="ECO:0000256" key="1">
    <source>
        <dbReference type="ARBA" id="ARBA00022723"/>
    </source>
</evidence>
<dbReference type="SUPFAM" id="SSF56672">
    <property type="entry name" value="DNA/RNA polymerases"/>
    <property type="match status" value="1"/>
</dbReference>
<evidence type="ECO:0000313" key="5">
    <source>
        <dbReference type="EMBL" id="KAJ0391865.1"/>
    </source>
</evidence>
<dbReference type="Pfam" id="PF13976">
    <property type="entry name" value="gag_pre-integrs"/>
    <property type="match status" value="1"/>
</dbReference>
<comment type="caution">
    <text evidence="5">The sequence shown here is derived from an EMBL/GenBank/DDBJ whole genome shotgun (WGS) entry which is preliminary data.</text>
</comment>
<proteinExistence type="predicted"/>
<keyword evidence="6" id="KW-1185">Reference proteome</keyword>
<dbReference type="Pfam" id="PF07727">
    <property type="entry name" value="RVT_2"/>
    <property type="match status" value="1"/>
</dbReference>
<evidence type="ECO:0000256" key="3">
    <source>
        <dbReference type="SAM" id="MobiDB-lite"/>
    </source>
</evidence>
<evidence type="ECO:0000256" key="2">
    <source>
        <dbReference type="ARBA" id="ARBA00022801"/>
    </source>
</evidence>
<dbReference type="PANTHER" id="PTHR42648:SF28">
    <property type="entry name" value="TRANSPOSON-ENCODED PROTEIN WITH RIBONUCLEASE H-LIKE AND RETROVIRUS ZINC FINGER-LIKE DOMAINS"/>
    <property type="match status" value="1"/>
</dbReference>
<organism evidence="5 6">
    <name type="scientific">Pythium insidiosum</name>
    <name type="common">Pythiosis disease agent</name>
    <dbReference type="NCBI Taxonomy" id="114742"/>
    <lineage>
        <taxon>Eukaryota</taxon>
        <taxon>Sar</taxon>
        <taxon>Stramenopiles</taxon>
        <taxon>Oomycota</taxon>
        <taxon>Peronosporomycetes</taxon>
        <taxon>Pythiales</taxon>
        <taxon>Pythiaceae</taxon>
        <taxon>Pythium</taxon>
    </lineage>
</organism>
<dbReference type="GO" id="GO:0046872">
    <property type="term" value="F:metal ion binding"/>
    <property type="evidence" value="ECO:0007669"/>
    <property type="project" value="UniProtKB-KW"/>
</dbReference>
<protein>
    <recommendedName>
        <fullName evidence="4">Integrase catalytic domain-containing protein</fullName>
    </recommendedName>
</protein>
<evidence type="ECO:0000313" key="6">
    <source>
        <dbReference type="Proteomes" id="UP001209570"/>
    </source>
</evidence>
<dbReference type="GO" id="GO:0003676">
    <property type="term" value="F:nucleic acid binding"/>
    <property type="evidence" value="ECO:0007669"/>
    <property type="project" value="InterPro"/>
</dbReference>
<dbReference type="InterPro" id="IPR043502">
    <property type="entry name" value="DNA/RNA_pol_sf"/>
</dbReference>
<dbReference type="EMBL" id="JAKCXM010000806">
    <property type="protein sequence ID" value="KAJ0391865.1"/>
    <property type="molecule type" value="Genomic_DNA"/>
</dbReference>
<gene>
    <name evidence="5" type="ORF">P43SY_004479</name>
</gene>
<dbReference type="GO" id="GO:0016787">
    <property type="term" value="F:hydrolase activity"/>
    <property type="evidence" value="ECO:0007669"/>
    <property type="project" value="UniProtKB-KW"/>
</dbReference>
<dbReference type="InterPro" id="IPR012337">
    <property type="entry name" value="RNaseH-like_sf"/>
</dbReference>
<keyword evidence="1" id="KW-0479">Metal-binding</keyword>
<feature type="domain" description="Integrase catalytic" evidence="4">
    <location>
        <begin position="173"/>
        <end position="348"/>
    </location>
</feature>
<dbReference type="PROSITE" id="PS50994">
    <property type="entry name" value="INTEGRASE"/>
    <property type="match status" value="1"/>
</dbReference>
<dbReference type="Gene3D" id="3.30.420.10">
    <property type="entry name" value="Ribonuclease H-like superfamily/Ribonuclease H"/>
    <property type="match status" value="1"/>
</dbReference>
<feature type="region of interest" description="Disordered" evidence="3">
    <location>
        <begin position="423"/>
        <end position="461"/>
    </location>
</feature>
<dbReference type="CDD" id="cd09272">
    <property type="entry name" value="RNase_HI_RT_Ty1"/>
    <property type="match status" value="1"/>
</dbReference>
<dbReference type="PANTHER" id="PTHR42648">
    <property type="entry name" value="TRANSPOSASE, PUTATIVE-RELATED"/>
    <property type="match status" value="1"/>
</dbReference>
<dbReference type="Proteomes" id="UP001209570">
    <property type="component" value="Unassembled WGS sequence"/>
</dbReference>
<dbReference type="InterPro" id="IPR036397">
    <property type="entry name" value="RNaseH_sf"/>
</dbReference>
<dbReference type="AlphaFoldDB" id="A0AAD5Q5Q2"/>
<name>A0AAD5Q5Q2_PYTIN</name>
<feature type="compositionally biased region" description="Acidic residues" evidence="3">
    <location>
        <begin position="425"/>
        <end position="443"/>
    </location>
</feature>
<evidence type="ECO:0000259" key="4">
    <source>
        <dbReference type="PROSITE" id="PS50994"/>
    </source>
</evidence>
<dbReference type="GO" id="GO:0015074">
    <property type="term" value="P:DNA integration"/>
    <property type="evidence" value="ECO:0007669"/>
    <property type="project" value="InterPro"/>
</dbReference>
<dbReference type="InterPro" id="IPR013103">
    <property type="entry name" value="RVT_2"/>
</dbReference>
<accession>A0AAD5Q5Q2</accession>
<reference evidence="5" key="1">
    <citation type="submission" date="2021-12" db="EMBL/GenBank/DDBJ databases">
        <title>Prjna785345.</title>
        <authorList>
            <person name="Rujirawat T."/>
            <person name="Krajaejun T."/>
        </authorList>
    </citation>
    <scope>NUCLEOTIDE SEQUENCE</scope>
    <source>
        <strain evidence="5">Pi057C3</strain>
    </source>
</reference>
<keyword evidence="2" id="KW-0378">Hydrolase</keyword>
<dbReference type="InterPro" id="IPR001584">
    <property type="entry name" value="Integrase_cat-core"/>
</dbReference>
<dbReference type="SUPFAM" id="SSF53098">
    <property type="entry name" value="Ribonuclease H-like"/>
    <property type="match status" value="1"/>
</dbReference>
<dbReference type="InterPro" id="IPR039537">
    <property type="entry name" value="Retrotran_Ty1/copia-like"/>
</dbReference>
<dbReference type="InterPro" id="IPR025724">
    <property type="entry name" value="GAG-pre-integrase_dom"/>
</dbReference>
<sequence length="1003" mass="112219">MNEDATLAVKVADGRTLVARAKGRLRVRALLDNGNGIGARKDFVVDNVYYVPNLPNTLLSVSQLALRGHRIDISANCCTVFHGSRRRVGCIARLDNGVYKVVTADDQFSPSHSSALAAAVLARDLETWHRRLGHVNYKTLKELAASKAVIGLRIDPGASPPKCVVCALSKAVDAPRPSERTSSDEVADTIVHTDLSGPVARSRKGHRYMMIVVWRNFVQVYTLRKKSEAPNKMRAFLKMIERQAAVRVHEIKVVRTDGGTEFLNRDFRRLVEAEGLRHEHSARYSSFQNGVAERAIRTVTEMGSAMLTDSGLPHSLWPEALKHAAFVRNRIPKRGEQITPHEKIFGRKPDISKLPIFGQAVVTRVPEETRLKHHRFTRTRGDIGAFVGCNDEVKGYQVYWPVPGHPVFSARSATLIDRMLHEIEPPPEDSDHEDDPVSDDEEPPVDHDDVPHVSASTAKRRSQRIAQQSIAEAVAFAVLTEVLREPLNLAEAKRSPQWNEWNKAIQVEVQALFDNGTFEWVDLPDGADLLDYTIQFRLKVGANGEVVQFKARLCARGDRQEYMLHYVDTYAPVAALITVRIFFVIVAKLRLIVRQGDVPAAYVKAALQEELYMKPVPGFAKPGQEEKVWRLRKALYGLKQAGREWHKEIDGFLKRLGLKPTDADPCLYYSHVNDSLLLVCLYVDDLLIAHAEEEQVLRSTAKLSMRYQVKDMGAPDRFLGMRVERPSPSTVLLSQASYIDETLHRFAMDTARPTPTPMVPGTRLDLVDEGPTVHEESIMRRMPYRQVVGALLYLARVSRPDISFSVNQLARHCAKPRKVAWDAAKYLLRHLRGSRNLKLKLEPSDDEILVASDADWANDQVDRKSVSGYIVYLFGCPVAWGSKKQTIVAKSSTAAEYIAADVAMEEALLVQLIVNQVLNDQPPPVLTMDSQPAIARLKRHGLSETQKTVDIKYKTAKGLLHDGHLAVQYTPTGDMPADLFTKALTGPQHRHKRGLCGLSSNES</sequence>